<feature type="transmembrane region" description="Helical" evidence="2">
    <location>
        <begin position="124"/>
        <end position="149"/>
    </location>
</feature>
<feature type="transmembrane region" description="Helical" evidence="2">
    <location>
        <begin position="155"/>
        <end position="179"/>
    </location>
</feature>
<dbReference type="InterPro" id="IPR050508">
    <property type="entry name" value="Methyltransf_Superfamily"/>
</dbReference>
<reference evidence="3" key="1">
    <citation type="submission" date="2023-06" db="EMBL/GenBank/DDBJ databases">
        <title>Genome-scale phylogeny and comparative genomics of the fungal order Sordariales.</title>
        <authorList>
            <consortium name="Lawrence Berkeley National Laboratory"/>
            <person name="Hensen N."/>
            <person name="Bonometti L."/>
            <person name="Westerberg I."/>
            <person name="Brannstrom I.O."/>
            <person name="Guillou S."/>
            <person name="Cros-Aarteil S."/>
            <person name="Calhoun S."/>
            <person name="Haridas S."/>
            <person name="Kuo A."/>
            <person name="Mondo S."/>
            <person name="Pangilinan J."/>
            <person name="Riley R."/>
            <person name="Labutti K."/>
            <person name="Andreopoulos B."/>
            <person name="Lipzen A."/>
            <person name="Chen C."/>
            <person name="Yanf M."/>
            <person name="Daum C."/>
            <person name="Ng V."/>
            <person name="Clum A."/>
            <person name="Steindorff A."/>
            <person name="Ohm R."/>
            <person name="Martin F."/>
            <person name="Silar P."/>
            <person name="Natvig D."/>
            <person name="Lalanne C."/>
            <person name="Gautier V."/>
            <person name="Ament-Velasquez S.L."/>
            <person name="Kruys A."/>
            <person name="Hutchinson M.I."/>
            <person name="Powell A.J."/>
            <person name="Barry K."/>
            <person name="Miller A.N."/>
            <person name="Grigoriev I.V."/>
            <person name="Debuchy R."/>
            <person name="Gladieux P."/>
            <person name="Thoren M.H."/>
            <person name="Johannesson H."/>
        </authorList>
    </citation>
    <scope>NUCLEOTIDE SEQUENCE</scope>
    <source>
        <strain evidence="3">PSN4</strain>
    </source>
</reference>
<keyword evidence="4" id="KW-1185">Reference proteome</keyword>
<feature type="region of interest" description="Disordered" evidence="1">
    <location>
        <begin position="281"/>
        <end position="304"/>
    </location>
</feature>
<dbReference type="Proteomes" id="UP001239445">
    <property type="component" value="Unassembled WGS sequence"/>
</dbReference>
<proteinExistence type="predicted"/>
<evidence type="ECO:0000313" key="4">
    <source>
        <dbReference type="Proteomes" id="UP001239445"/>
    </source>
</evidence>
<evidence type="ECO:0000256" key="2">
    <source>
        <dbReference type="SAM" id="Phobius"/>
    </source>
</evidence>
<keyword evidence="2" id="KW-1133">Transmembrane helix</keyword>
<feature type="region of interest" description="Disordered" evidence="1">
    <location>
        <begin position="223"/>
        <end position="243"/>
    </location>
</feature>
<protein>
    <submittedName>
        <fullName evidence="3">Uncharacterized protein</fullName>
    </submittedName>
</protein>
<keyword evidence="2" id="KW-0472">Membrane</keyword>
<accession>A0AAJ0F909</accession>
<dbReference type="InterPro" id="IPR029063">
    <property type="entry name" value="SAM-dependent_MTases_sf"/>
</dbReference>
<gene>
    <name evidence="3" type="ORF">QBC47DRAFT_398491</name>
</gene>
<evidence type="ECO:0000313" key="3">
    <source>
        <dbReference type="EMBL" id="KAK1759686.1"/>
    </source>
</evidence>
<dbReference type="EMBL" id="MU839828">
    <property type="protein sequence ID" value="KAK1759686.1"/>
    <property type="molecule type" value="Genomic_DNA"/>
</dbReference>
<dbReference type="GO" id="GO:0008168">
    <property type="term" value="F:methyltransferase activity"/>
    <property type="evidence" value="ECO:0007669"/>
    <property type="project" value="TreeGrafter"/>
</dbReference>
<feature type="transmembrane region" description="Helical" evidence="2">
    <location>
        <begin position="258"/>
        <end position="280"/>
    </location>
</feature>
<organism evidence="3 4">
    <name type="scientific">Echria macrotheca</name>
    <dbReference type="NCBI Taxonomy" id="438768"/>
    <lineage>
        <taxon>Eukaryota</taxon>
        <taxon>Fungi</taxon>
        <taxon>Dikarya</taxon>
        <taxon>Ascomycota</taxon>
        <taxon>Pezizomycotina</taxon>
        <taxon>Sordariomycetes</taxon>
        <taxon>Sordariomycetidae</taxon>
        <taxon>Sordariales</taxon>
        <taxon>Schizotheciaceae</taxon>
        <taxon>Echria</taxon>
    </lineage>
</organism>
<evidence type="ECO:0000256" key="1">
    <source>
        <dbReference type="SAM" id="MobiDB-lite"/>
    </source>
</evidence>
<comment type="caution">
    <text evidence="3">The sequence shown here is derived from an EMBL/GenBank/DDBJ whole genome shotgun (WGS) entry which is preliminary data.</text>
</comment>
<dbReference type="Gene3D" id="3.40.50.150">
    <property type="entry name" value="Vaccinia Virus protein VP39"/>
    <property type="match status" value="1"/>
</dbReference>
<dbReference type="PANTHER" id="PTHR42912">
    <property type="entry name" value="METHYLTRANSFERASE"/>
    <property type="match status" value="1"/>
</dbReference>
<dbReference type="SUPFAM" id="SSF53335">
    <property type="entry name" value="S-adenosyl-L-methionine-dependent methyltransferases"/>
    <property type="match status" value="1"/>
</dbReference>
<name>A0AAJ0F909_9PEZI</name>
<dbReference type="PANTHER" id="PTHR42912:SF83">
    <property type="entry name" value="METHYLTRANSFERASE TYPE 11 DOMAIN-CONTAINING PROTEIN"/>
    <property type="match status" value="1"/>
</dbReference>
<feature type="compositionally biased region" description="Low complexity" evidence="1">
    <location>
        <begin position="282"/>
        <end position="295"/>
    </location>
</feature>
<dbReference type="AlphaFoldDB" id="A0AAJ0F909"/>
<keyword evidence="2" id="KW-0812">Transmembrane</keyword>
<sequence length="565" mass="62763">MAPEANSRSNLHVHTFISLQRHIIARYEQELNAPNESIVVHGRDPDLEAIDRVQELIHKHCQAVADLETMLRRRPAPISIRAPVGKTYKQERSYREELKAKGIELRLGDSGYPSTRGQLVKAMVSFLVTSILTMIGFMVLMVPMILILFCPGLSQSAVVLIILFALFILMGTLQAYRFLILHLEAMSKFIGRFIAVELHSYFEPMTGREIVGIVAAYAAVLPGTQQQQPPRPPNNPNPSSEGKAQPLATLFAKYRFHLIGFCLFTGLATTYIVAVTTSTLKSSSSSPSSCPCPSSQPARATASEFDRQQKNFERYTPGISSKRKKMASRAVGDVLEIAVGTGLSLPYYDWSGVVSPPDAKNDKMTSYTGLEIAPDMLLLARDRLREVVPTLTKIMRRKRAEPMPPTEGVVVDVLDSRVRLIMGDALTELPPPPPTTKTGTTTKKYDTIVQGFTLCSVQDPTGLLINMAGMVEPDTGRIVLLEHGRSCWAGFGWLNGLLDRHVDRHAEKWGCWWNRDILGIVRDAQDKVPGLEVVEVERPWLQLGTVYYLELRVNSRLGAGEGKDR</sequence>